<feature type="compositionally biased region" description="Polar residues" evidence="1">
    <location>
        <begin position="651"/>
        <end position="665"/>
    </location>
</feature>
<feature type="compositionally biased region" description="Basic residues" evidence="1">
    <location>
        <begin position="313"/>
        <end position="324"/>
    </location>
</feature>
<feature type="region of interest" description="Disordered" evidence="1">
    <location>
        <begin position="858"/>
        <end position="898"/>
    </location>
</feature>
<feature type="compositionally biased region" description="Basic and acidic residues" evidence="1">
    <location>
        <begin position="666"/>
        <end position="678"/>
    </location>
</feature>
<proteinExistence type="predicted"/>
<accession>A0A9P5H0R8</accession>
<feature type="region of interest" description="Disordered" evidence="1">
    <location>
        <begin position="1"/>
        <end position="63"/>
    </location>
</feature>
<gene>
    <name evidence="2" type="ORF">G7Z17_g13573</name>
</gene>
<reference evidence="2" key="1">
    <citation type="submission" date="2020-03" db="EMBL/GenBank/DDBJ databases">
        <title>Draft Genome Sequence of Cylindrodendrum hubeiense.</title>
        <authorList>
            <person name="Buettner E."/>
            <person name="Kellner H."/>
        </authorList>
    </citation>
    <scope>NUCLEOTIDE SEQUENCE</scope>
    <source>
        <strain evidence="2">IHI 201604</strain>
    </source>
</reference>
<evidence type="ECO:0000313" key="3">
    <source>
        <dbReference type="Proteomes" id="UP000722485"/>
    </source>
</evidence>
<feature type="compositionally biased region" description="Basic and acidic residues" evidence="1">
    <location>
        <begin position="614"/>
        <end position="623"/>
    </location>
</feature>
<dbReference type="OrthoDB" id="4161595at2759"/>
<evidence type="ECO:0000313" key="2">
    <source>
        <dbReference type="EMBL" id="KAF7533037.1"/>
    </source>
</evidence>
<dbReference type="AlphaFoldDB" id="A0A9P5H0R8"/>
<dbReference type="Proteomes" id="UP000722485">
    <property type="component" value="Unassembled WGS sequence"/>
</dbReference>
<feature type="region of interest" description="Disordered" evidence="1">
    <location>
        <begin position="584"/>
        <end position="689"/>
    </location>
</feature>
<feature type="region of interest" description="Disordered" evidence="1">
    <location>
        <begin position="270"/>
        <end position="368"/>
    </location>
</feature>
<comment type="caution">
    <text evidence="2">The sequence shown here is derived from an EMBL/GenBank/DDBJ whole genome shotgun (WGS) entry which is preliminary data.</text>
</comment>
<protein>
    <submittedName>
        <fullName evidence="2">Uncharacterized protein</fullName>
    </submittedName>
</protein>
<sequence>MNIASMLNLSTGPGSQEQVSKEATPPLAPRGSFITPSSLPTPSPECMPAKQASGITDNRVRTPWDAGGYSLPRDTAPPFSRTSFTFRPAGEPMDSAPTYGAPATGGHSRHTSIASVESTIAMAAPSVPTPFSNPRPARVSDSRGSFSSFCSSTFSGGHSRFSSMSTVSSHHVSSVAAEMPMLESKLEQLPKLTPTPEYVERRESPPRLPPLPQHGAVSNFVTAIPQGNTPDAVMEARAIKRRRSRLSVDQSSHSALRSSVLHPLDRMHKRTISAPNPPQISSSTFAHTPSYLPPITPESFEPVLPQSHLAMPRGRRSASRGRRSSRADVSPAAYPTPRPAESMDENMASTTGSPALRPQVLPPPAPPSSDFQPRLLNICGRFGLSVETALRGGDICMQVENCNTGSVPRKVISHIFGRNKVCTRRIPERAWVCMCRKHYQRIRYRKGPEFSMTQIDLVYEQIARMIFWSQGLETSSGVNVEGIFIRSWTFSIRKRELRRLVEMNGQDPLPRWIIQSLGEGKTHDDILNIVERLHHDIQQGILRDVPPVEFLPEVVDAYTLRATHSPNIATREGSDDIEMQDISQSGQGEHLGDDEGSPFSKDTSPLEPVEEERGDCKSPREGPHSPASSIVSDGTERLSTPFAHHQRQRSDSQVYAPQSHMAPTQSDDRHNNHPDHDSQTPTPPSMNEHNIDYQMQASAMSTIDGPRGHVFKPYELQAPALDAHPCASSGLSLINKHASVSPNFPEPMHSALSAPLIYDSETGTARLRHSFGQHQPNNGFGNVFTPVQPFSNQTRYHDSFTLRPPYVPTSSYVFGPTRPNRYNATVSPSMDALQGSWQGIEPEAGSHRTLIVNETYPTDFPNGGVVAPTTSSAGVDVRPRGYSGPDPSSAAGPAAPET</sequence>
<feature type="compositionally biased region" description="Low complexity" evidence="1">
    <location>
        <begin position="881"/>
        <end position="898"/>
    </location>
</feature>
<organism evidence="2 3">
    <name type="scientific">Cylindrodendrum hubeiense</name>
    <dbReference type="NCBI Taxonomy" id="595255"/>
    <lineage>
        <taxon>Eukaryota</taxon>
        <taxon>Fungi</taxon>
        <taxon>Dikarya</taxon>
        <taxon>Ascomycota</taxon>
        <taxon>Pezizomycotina</taxon>
        <taxon>Sordariomycetes</taxon>
        <taxon>Hypocreomycetidae</taxon>
        <taxon>Hypocreales</taxon>
        <taxon>Nectriaceae</taxon>
        <taxon>Cylindrodendrum</taxon>
    </lineage>
</organism>
<dbReference type="EMBL" id="JAANBB010000856">
    <property type="protein sequence ID" value="KAF7533037.1"/>
    <property type="molecule type" value="Genomic_DNA"/>
</dbReference>
<evidence type="ECO:0000256" key="1">
    <source>
        <dbReference type="SAM" id="MobiDB-lite"/>
    </source>
</evidence>
<name>A0A9P5H0R8_9HYPO</name>
<feature type="compositionally biased region" description="Polar residues" evidence="1">
    <location>
        <begin position="1"/>
        <end position="18"/>
    </location>
</feature>
<keyword evidence="3" id="KW-1185">Reference proteome</keyword>